<dbReference type="InterPro" id="IPR054722">
    <property type="entry name" value="PolX-like_BBD"/>
</dbReference>
<protein>
    <recommendedName>
        <fullName evidence="1">Retrovirus-related Pol polyprotein from transposon TNT 1-94-like beta-barrel domain-containing protein</fullName>
    </recommendedName>
</protein>
<evidence type="ECO:0000259" key="1">
    <source>
        <dbReference type="Pfam" id="PF22936"/>
    </source>
</evidence>
<comment type="caution">
    <text evidence="2">The sequence shown here is derived from an EMBL/GenBank/DDBJ whole genome shotgun (WGS) entry which is preliminary data.</text>
</comment>
<evidence type="ECO:0000313" key="3">
    <source>
        <dbReference type="Proteomes" id="UP001064489"/>
    </source>
</evidence>
<organism evidence="2 3">
    <name type="scientific">Acer negundo</name>
    <name type="common">Box elder</name>
    <dbReference type="NCBI Taxonomy" id="4023"/>
    <lineage>
        <taxon>Eukaryota</taxon>
        <taxon>Viridiplantae</taxon>
        <taxon>Streptophyta</taxon>
        <taxon>Embryophyta</taxon>
        <taxon>Tracheophyta</taxon>
        <taxon>Spermatophyta</taxon>
        <taxon>Magnoliopsida</taxon>
        <taxon>eudicotyledons</taxon>
        <taxon>Gunneridae</taxon>
        <taxon>Pentapetalae</taxon>
        <taxon>rosids</taxon>
        <taxon>malvids</taxon>
        <taxon>Sapindales</taxon>
        <taxon>Sapindaceae</taxon>
        <taxon>Hippocastanoideae</taxon>
        <taxon>Acereae</taxon>
        <taxon>Acer</taxon>
    </lineage>
</organism>
<dbReference type="Pfam" id="PF14223">
    <property type="entry name" value="Retrotran_gag_2"/>
    <property type="match status" value="1"/>
</dbReference>
<proteinExistence type="predicted"/>
<dbReference type="Pfam" id="PF22936">
    <property type="entry name" value="Pol_BBD"/>
    <property type="match status" value="1"/>
</dbReference>
<feature type="domain" description="Retrovirus-related Pol polyprotein from transposon TNT 1-94-like beta-barrel" evidence="1">
    <location>
        <begin position="116"/>
        <end position="196"/>
    </location>
</feature>
<gene>
    <name evidence="2" type="ORF">LWI28_025371</name>
</gene>
<evidence type="ECO:0000313" key="2">
    <source>
        <dbReference type="EMBL" id="KAI9187197.1"/>
    </source>
</evidence>
<name>A0AAD5J7Z4_ACENE</name>
<dbReference type="EMBL" id="JAJSOW010000100">
    <property type="protein sequence ID" value="KAI9187197.1"/>
    <property type="molecule type" value="Genomic_DNA"/>
</dbReference>
<dbReference type="PANTHER" id="PTHR47592">
    <property type="entry name" value="PBF68 PROTEIN"/>
    <property type="match status" value="1"/>
</dbReference>
<dbReference type="Proteomes" id="UP001064489">
    <property type="component" value="Chromosome 3"/>
</dbReference>
<reference evidence="2" key="2">
    <citation type="submission" date="2023-02" db="EMBL/GenBank/DDBJ databases">
        <authorList>
            <person name="Swenson N.G."/>
            <person name="Wegrzyn J.L."/>
            <person name="Mcevoy S.L."/>
        </authorList>
    </citation>
    <scope>NUCLEOTIDE SEQUENCE</scope>
    <source>
        <strain evidence="2">91603</strain>
        <tissue evidence="2">Leaf</tissue>
    </source>
</reference>
<accession>A0AAD5J7Z4</accession>
<keyword evidence="3" id="KW-1185">Reference proteome</keyword>
<reference evidence="2" key="1">
    <citation type="journal article" date="2022" name="Plant J.">
        <title>Strategies of tolerance reflected in two North American maple genomes.</title>
        <authorList>
            <person name="McEvoy S.L."/>
            <person name="Sezen U.U."/>
            <person name="Trouern-Trend A."/>
            <person name="McMahon S.M."/>
            <person name="Schaberg P.G."/>
            <person name="Yang J."/>
            <person name="Wegrzyn J.L."/>
            <person name="Swenson N.G."/>
        </authorList>
    </citation>
    <scope>NUCLEOTIDE SEQUENCE</scope>
    <source>
        <strain evidence="2">91603</strain>
    </source>
</reference>
<dbReference type="AlphaFoldDB" id="A0AAD5J7Z4"/>
<sequence>MEKKSAKGTWDKLEMLYIGKTLSNKLTLIYQLYGLKIEEGGNVMAHLNDFNRCINDLIWVNVNYDKKVHYKRDYMKLKADIKEGKKVETSSTANVVSEDNGELLSVASTSYAFDAWILDSRCSFHMCANRDWFDTYEPQSEGEVLMGNNATCKVIEIDTIKIKTFKRIVKTLGNVRHVPELKKNLISLGILDTNGCSFTAKDGVIKVYKGSMVMMRGIKLGNNLYRLWGNAILGGANISMKEENCKDDTQLWHIAHAIDSNKHHRKLQTYDENLLASKRKRYPLLSVVVVVVGGGEFSLSWLQS</sequence>
<dbReference type="PANTHER" id="PTHR47592:SF27">
    <property type="entry name" value="OS08G0421700 PROTEIN"/>
    <property type="match status" value="1"/>
</dbReference>